<feature type="chain" id="PRO_5046864452" evidence="1">
    <location>
        <begin position="37"/>
        <end position="221"/>
    </location>
</feature>
<comment type="caution">
    <text evidence="2">The sequence shown here is derived from an EMBL/GenBank/DDBJ whole genome shotgun (WGS) entry which is preliminary data.</text>
</comment>
<evidence type="ECO:0000256" key="1">
    <source>
        <dbReference type="SAM" id="SignalP"/>
    </source>
</evidence>
<name>A0ABU0YLV7_9PROT</name>
<dbReference type="Proteomes" id="UP001230156">
    <property type="component" value="Unassembled WGS sequence"/>
</dbReference>
<proteinExistence type="predicted"/>
<dbReference type="PROSITE" id="PS51318">
    <property type="entry name" value="TAT"/>
    <property type="match status" value="1"/>
</dbReference>
<protein>
    <submittedName>
        <fullName evidence="2">Uncharacterized protein</fullName>
    </submittedName>
</protein>
<accession>A0ABU0YLV7</accession>
<organism evidence="2 3">
    <name type="scientific">Dongia sedimenti</name>
    <dbReference type="NCBI Taxonomy" id="3064282"/>
    <lineage>
        <taxon>Bacteria</taxon>
        <taxon>Pseudomonadati</taxon>
        <taxon>Pseudomonadota</taxon>
        <taxon>Alphaproteobacteria</taxon>
        <taxon>Rhodospirillales</taxon>
        <taxon>Dongiaceae</taxon>
        <taxon>Dongia</taxon>
    </lineage>
</organism>
<evidence type="ECO:0000313" key="2">
    <source>
        <dbReference type="EMBL" id="MDQ7248703.1"/>
    </source>
</evidence>
<dbReference type="RefSeq" id="WP_379956187.1">
    <property type="nucleotide sequence ID" value="NZ_JAUYVI010000004.1"/>
</dbReference>
<dbReference type="EMBL" id="JAUYVI010000004">
    <property type="protein sequence ID" value="MDQ7248703.1"/>
    <property type="molecule type" value="Genomic_DNA"/>
</dbReference>
<evidence type="ECO:0000313" key="3">
    <source>
        <dbReference type="Proteomes" id="UP001230156"/>
    </source>
</evidence>
<dbReference type="InterPro" id="IPR006311">
    <property type="entry name" value="TAT_signal"/>
</dbReference>
<gene>
    <name evidence="2" type="ORF">Q8A70_13540</name>
</gene>
<feature type="signal peptide" evidence="1">
    <location>
        <begin position="1"/>
        <end position="36"/>
    </location>
</feature>
<keyword evidence="3" id="KW-1185">Reference proteome</keyword>
<sequence length="221" mass="23580">MAVPSSGSGRRRLLALLVVCGAVAGLVLVQASPAHAKNAKIDTERAHVSMALAAHYWTQAGLDKLPQRYDRARFEKAVGGEDDPYNIVAAIAVATLNANPGREDAVFKYLNEALLPFALAHKPQYVCLVAEVFYNSQSSTSELQAQTKAGPSDAGVAIAFIDYAYFLIKTEPQREKLKLTAPANSGIPESMAAFKKTLTPKGGALIPDTAISLDCDHQPNS</sequence>
<reference evidence="3" key="1">
    <citation type="submission" date="2023-08" db="EMBL/GenBank/DDBJ databases">
        <title>Rhodospirillaceae gen. nov., a novel taxon isolated from the Yangtze River Yuezi River estuary sludge.</title>
        <authorList>
            <person name="Ruan L."/>
        </authorList>
    </citation>
    <scope>NUCLEOTIDE SEQUENCE [LARGE SCALE GENOMIC DNA]</scope>
    <source>
        <strain evidence="3">R-7</strain>
    </source>
</reference>
<keyword evidence="1" id="KW-0732">Signal</keyword>